<organism evidence="3 4">
    <name type="scientific">Lasallia pustulata</name>
    <dbReference type="NCBI Taxonomy" id="136370"/>
    <lineage>
        <taxon>Eukaryota</taxon>
        <taxon>Fungi</taxon>
        <taxon>Dikarya</taxon>
        <taxon>Ascomycota</taxon>
        <taxon>Pezizomycotina</taxon>
        <taxon>Lecanoromycetes</taxon>
        <taxon>OSLEUM clade</taxon>
        <taxon>Umbilicariomycetidae</taxon>
        <taxon>Umbilicariales</taxon>
        <taxon>Umbilicariaceae</taxon>
        <taxon>Lasallia</taxon>
    </lineage>
</organism>
<dbReference type="PANTHER" id="PTHR37019">
    <property type="entry name" value="CHROMOSOME 1, WHOLE GENOME SHOTGUN SEQUENCE"/>
    <property type="match status" value="1"/>
</dbReference>
<reference evidence="3 4" key="1">
    <citation type="submission" date="2019-09" db="EMBL/GenBank/DDBJ databases">
        <title>The hologenome of the rock-dwelling lichen Lasallia pustulata.</title>
        <authorList>
            <person name="Greshake Tzovaras B."/>
            <person name="Segers F."/>
            <person name="Bicker A."/>
            <person name="Dal Grande F."/>
            <person name="Otte J."/>
            <person name="Hankeln T."/>
            <person name="Schmitt I."/>
            <person name="Ebersberger I."/>
        </authorList>
    </citation>
    <scope>NUCLEOTIDE SEQUENCE [LARGE SCALE GENOMIC DNA]</scope>
    <source>
        <strain evidence="3">A1-1</strain>
    </source>
</reference>
<comment type="caution">
    <text evidence="3">The sequence shown here is derived from an EMBL/GenBank/DDBJ whole genome shotgun (WGS) entry which is preliminary data.</text>
</comment>
<feature type="transmembrane region" description="Helical" evidence="1">
    <location>
        <begin position="12"/>
        <end position="36"/>
    </location>
</feature>
<dbReference type="EMBL" id="VXIT01000014">
    <property type="protein sequence ID" value="KAA6408123.1"/>
    <property type="molecule type" value="Genomic_DNA"/>
</dbReference>
<dbReference type="Pfam" id="PF24803">
    <property type="entry name" value="DUF7704"/>
    <property type="match status" value="1"/>
</dbReference>
<keyword evidence="1" id="KW-0812">Transmembrane</keyword>
<evidence type="ECO:0000313" key="3">
    <source>
        <dbReference type="EMBL" id="KAA6408123.1"/>
    </source>
</evidence>
<feature type="transmembrane region" description="Helical" evidence="1">
    <location>
        <begin position="56"/>
        <end position="77"/>
    </location>
</feature>
<keyword evidence="1" id="KW-0472">Membrane</keyword>
<name>A0A5M8PGA5_9LECA</name>
<dbReference type="AlphaFoldDB" id="A0A5M8PGA5"/>
<protein>
    <recommendedName>
        <fullName evidence="2">DUF7704 domain-containing protein</fullName>
    </recommendedName>
</protein>
<evidence type="ECO:0000256" key="1">
    <source>
        <dbReference type="SAM" id="Phobius"/>
    </source>
</evidence>
<feature type="domain" description="DUF7704" evidence="2">
    <location>
        <begin position="3"/>
        <end position="147"/>
    </location>
</feature>
<accession>A0A5M8PGA5</accession>
<dbReference type="InterPro" id="IPR056121">
    <property type="entry name" value="DUF7704"/>
</dbReference>
<gene>
    <name evidence="3" type="ORF">FRX48_07864</name>
</gene>
<feature type="transmembrane region" description="Helical" evidence="1">
    <location>
        <begin position="89"/>
        <end position="110"/>
    </location>
</feature>
<dbReference type="Proteomes" id="UP000324767">
    <property type="component" value="Unassembled WGS sequence"/>
</dbReference>
<sequence>MTTILPPFPRFVFTIFEPLSCTAGFLAPILNLPHFIHSQIPVPPSALPPPITPTTRLIALQLGNLYGLLALVGLAVLYTTTEPKVVRNYIAALAIADVGHLVVTGLGLGWEGCLDVTGWNDMAWGNVGVTTGLFVTRVGYLIGLFGEDRVPGAKGKKRI</sequence>
<evidence type="ECO:0000313" key="4">
    <source>
        <dbReference type="Proteomes" id="UP000324767"/>
    </source>
</evidence>
<proteinExistence type="predicted"/>
<feature type="transmembrane region" description="Helical" evidence="1">
    <location>
        <begin position="122"/>
        <end position="146"/>
    </location>
</feature>
<evidence type="ECO:0000259" key="2">
    <source>
        <dbReference type="Pfam" id="PF24803"/>
    </source>
</evidence>
<dbReference type="OrthoDB" id="2937326at2759"/>
<keyword evidence="1" id="KW-1133">Transmembrane helix</keyword>
<dbReference type="PANTHER" id="PTHR37019:SF2">
    <property type="entry name" value="EXPERA DOMAIN-CONTAINING PROTEIN"/>
    <property type="match status" value="1"/>
</dbReference>